<sequence>MSGDPEPGYVLRPITASDWVINDQRYDADDPRHVVACVYDADGGVEVVWLRDLQLETRYQTASEVLAAVAQAKDPSRATRPIVIPSRPPLLAN</sequence>
<protein>
    <submittedName>
        <fullName evidence="1">Uncharacterized protein</fullName>
    </submittedName>
</protein>
<evidence type="ECO:0000313" key="2">
    <source>
        <dbReference type="Proteomes" id="UP000703720"/>
    </source>
</evidence>
<gene>
    <name evidence="1" type="ORF">JOF42_002604</name>
</gene>
<dbReference type="Proteomes" id="UP000703720">
    <property type="component" value="Unassembled WGS sequence"/>
</dbReference>
<reference evidence="1 2" key="1">
    <citation type="submission" date="2021-03" db="EMBL/GenBank/DDBJ databases">
        <title>Sequencing the genomes of 1000 actinobacteria strains.</title>
        <authorList>
            <person name="Klenk H.-P."/>
        </authorList>
    </citation>
    <scope>NUCLEOTIDE SEQUENCE [LARGE SCALE GENOMIC DNA]</scope>
    <source>
        <strain evidence="1 2">DSM 13468</strain>
    </source>
</reference>
<dbReference type="RefSeq" id="WP_210098230.1">
    <property type="nucleotide sequence ID" value="NZ_JAGIOA010000001.1"/>
</dbReference>
<dbReference type="EMBL" id="JAGIOA010000001">
    <property type="protein sequence ID" value="MBP2379109.1"/>
    <property type="molecule type" value="Genomic_DNA"/>
</dbReference>
<evidence type="ECO:0000313" key="1">
    <source>
        <dbReference type="EMBL" id="MBP2379109.1"/>
    </source>
</evidence>
<keyword evidence="2" id="KW-1185">Reference proteome</keyword>
<organism evidence="1 2">
    <name type="scientific">Microbacterium phyllosphaerae</name>
    <dbReference type="NCBI Taxonomy" id="124798"/>
    <lineage>
        <taxon>Bacteria</taxon>
        <taxon>Bacillati</taxon>
        <taxon>Actinomycetota</taxon>
        <taxon>Actinomycetes</taxon>
        <taxon>Micrococcales</taxon>
        <taxon>Microbacteriaceae</taxon>
        <taxon>Microbacterium</taxon>
    </lineage>
</organism>
<name>A0ABS4WSB3_9MICO</name>
<proteinExistence type="predicted"/>
<accession>A0ABS4WSB3</accession>
<comment type="caution">
    <text evidence="1">The sequence shown here is derived from an EMBL/GenBank/DDBJ whole genome shotgun (WGS) entry which is preliminary data.</text>
</comment>